<sequence>MLPRLHNDHKHIAVLLNLLKGKYQKLADGESVNFGLVRDVVEYMQSYTEHSHHPLEDIIYEYYLERFARKDSTKRLSQEHQKLVDASTTLATTLNLILNDIVVAKEKLIEDLKAYVTMQEEHLRYEEEHIFPLLEKTMTADDWQRVESTCSEKLVDDPLFTNSDDVVFEELRGYIQTVEPISLK</sequence>
<dbReference type="EMBL" id="JAKOGG010000001">
    <property type="protein sequence ID" value="MCS4555266.1"/>
    <property type="molecule type" value="Genomic_DNA"/>
</dbReference>
<name>A0ABT2FGC5_9GAMM</name>
<keyword evidence="3" id="KW-1185">Reference proteome</keyword>
<dbReference type="PANTHER" id="PTHR39966">
    <property type="entry name" value="BLL2471 PROTEIN-RELATED"/>
    <property type="match status" value="1"/>
</dbReference>
<evidence type="ECO:0000313" key="2">
    <source>
        <dbReference type="EMBL" id="MCS4555266.1"/>
    </source>
</evidence>
<dbReference type="Gene3D" id="1.20.120.520">
    <property type="entry name" value="nmb1532 protein domain like"/>
    <property type="match status" value="1"/>
</dbReference>
<reference evidence="3" key="1">
    <citation type="submission" date="2023-07" db="EMBL/GenBank/DDBJ databases">
        <title>Shewanella mangrovi sp. nov., an acetaldehyde- degrading bacterium isolated from mangrove sediment.</title>
        <authorList>
            <person name="Liu Y."/>
        </authorList>
    </citation>
    <scope>NUCLEOTIDE SEQUENCE [LARGE SCALE GENOMIC DNA]</scope>
    <source>
        <strain evidence="3">C32</strain>
    </source>
</reference>
<proteinExistence type="predicted"/>
<dbReference type="PANTHER" id="PTHR39966:SF1">
    <property type="entry name" value="HEMERYTHRIN-LIKE DOMAIN-CONTAINING PROTEIN"/>
    <property type="match status" value="1"/>
</dbReference>
<feature type="domain" description="Hemerythrin-like" evidence="1">
    <location>
        <begin position="4"/>
        <end position="134"/>
    </location>
</feature>
<dbReference type="Pfam" id="PF01814">
    <property type="entry name" value="Hemerythrin"/>
    <property type="match status" value="1"/>
</dbReference>
<accession>A0ABT2FGC5</accession>
<protein>
    <submittedName>
        <fullName evidence="2">Hemerythrin domain-containing protein</fullName>
    </submittedName>
</protein>
<gene>
    <name evidence="2" type="ORF">L9G74_02320</name>
</gene>
<dbReference type="RefSeq" id="WP_238894662.1">
    <property type="nucleotide sequence ID" value="NZ_JAKOGG010000001.1"/>
</dbReference>
<dbReference type="Proteomes" id="UP001201549">
    <property type="component" value="Unassembled WGS sequence"/>
</dbReference>
<organism evidence="2 3">
    <name type="scientific">Shewanella electrica</name>
    <dbReference type="NCBI Taxonomy" id="515560"/>
    <lineage>
        <taxon>Bacteria</taxon>
        <taxon>Pseudomonadati</taxon>
        <taxon>Pseudomonadota</taxon>
        <taxon>Gammaproteobacteria</taxon>
        <taxon>Alteromonadales</taxon>
        <taxon>Shewanellaceae</taxon>
        <taxon>Shewanella</taxon>
    </lineage>
</organism>
<comment type="caution">
    <text evidence="2">The sequence shown here is derived from an EMBL/GenBank/DDBJ whole genome shotgun (WGS) entry which is preliminary data.</text>
</comment>
<dbReference type="InterPro" id="IPR012312">
    <property type="entry name" value="Hemerythrin-like"/>
</dbReference>
<evidence type="ECO:0000313" key="3">
    <source>
        <dbReference type="Proteomes" id="UP001201549"/>
    </source>
</evidence>
<evidence type="ECO:0000259" key="1">
    <source>
        <dbReference type="Pfam" id="PF01814"/>
    </source>
</evidence>